<dbReference type="AlphaFoldDB" id="A0A251ULI7"/>
<proteinExistence type="predicted"/>
<accession>A0A251ULI7</accession>
<evidence type="ECO:0000313" key="1">
    <source>
        <dbReference type="EMBL" id="KAF5782049.1"/>
    </source>
</evidence>
<reference evidence="2" key="2">
    <citation type="submission" date="2017-02" db="EMBL/GenBank/DDBJ databases">
        <title>Sunflower complete genome.</title>
        <authorList>
            <person name="Langlade N."/>
            <person name="Munos S."/>
        </authorList>
    </citation>
    <scope>NUCLEOTIDE SEQUENCE [LARGE SCALE GENOMIC DNA]</scope>
    <source>
        <tissue evidence="2">Leaves</tissue>
    </source>
</reference>
<organism evidence="2 3">
    <name type="scientific">Helianthus annuus</name>
    <name type="common">Common sunflower</name>
    <dbReference type="NCBI Taxonomy" id="4232"/>
    <lineage>
        <taxon>Eukaryota</taxon>
        <taxon>Viridiplantae</taxon>
        <taxon>Streptophyta</taxon>
        <taxon>Embryophyta</taxon>
        <taxon>Tracheophyta</taxon>
        <taxon>Spermatophyta</taxon>
        <taxon>Magnoliopsida</taxon>
        <taxon>eudicotyledons</taxon>
        <taxon>Gunneridae</taxon>
        <taxon>Pentapetalae</taxon>
        <taxon>asterids</taxon>
        <taxon>campanulids</taxon>
        <taxon>Asterales</taxon>
        <taxon>Asteraceae</taxon>
        <taxon>Asteroideae</taxon>
        <taxon>Heliantheae alliance</taxon>
        <taxon>Heliantheae</taxon>
        <taxon>Helianthus</taxon>
    </lineage>
</organism>
<keyword evidence="3" id="KW-1185">Reference proteome</keyword>
<evidence type="ECO:0000313" key="3">
    <source>
        <dbReference type="Proteomes" id="UP000215914"/>
    </source>
</evidence>
<sequence>MCCPKFPTISYPKSYFDEFVDESGFSNQVRRRFANHDRARFSGTTFFHLKSNQRKIFVSTDIAN</sequence>
<gene>
    <name evidence="2" type="ORF">HannXRQ_Chr06g0184531</name>
    <name evidence="1" type="ORF">HanXRQr2_Chr11g0490901</name>
</gene>
<evidence type="ECO:0000313" key="2">
    <source>
        <dbReference type="EMBL" id="OTG23622.1"/>
    </source>
</evidence>
<reference evidence="1 3" key="1">
    <citation type="journal article" date="2017" name="Nature">
        <title>The sunflower genome provides insights into oil metabolism, flowering and Asterid evolution.</title>
        <authorList>
            <person name="Badouin H."/>
            <person name="Gouzy J."/>
            <person name="Grassa C.J."/>
            <person name="Murat F."/>
            <person name="Staton S.E."/>
            <person name="Cottret L."/>
            <person name="Lelandais-Briere C."/>
            <person name="Owens G.L."/>
            <person name="Carrere S."/>
            <person name="Mayjonade B."/>
            <person name="Legrand L."/>
            <person name="Gill N."/>
            <person name="Kane N.C."/>
            <person name="Bowers J.E."/>
            <person name="Hubner S."/>
            <person name="Bellec A."/>
            <person name="Berard A."/>
            <person name="Berges H."/>
            <person name="Blanchet N."/>
            <person name="Boniface M.C."/>
            <person name="Brunel D."/>
            <person name="Catrice O."/>
            <person name="Chaidir N."/>
            <person name="Claudel C."/>
            <person name="Donnadieu C."/>
            <person name="Faraut T."/>
            <person name="Fievet G."/>
            <person name="Helmstetter N."/>
            <person name="King M."/>
            <person name="Knapp S.J."/>
            <person name="Lai Z."/>
            <person name="Le Paslier M.C."/>
            <person name="Lippi Y."/>
            <person name="Lorenzon L."/>
            <person name="Mandel J.R."/>
            <person name="Marage G."/>
            <person name="Marchand G."/>
            <person name="Marquand E."/>
            <person name="Bret-Mestries E."/>
            <person name="Morien E."/>
            <person name="Nambeesan S."/>
            <person name="Nguyen T."/>
            <person name="Pegot-Espagnet P."/>
            <person name="Pouilly N."/>
            <person name="Raftis F."/>
            <person name="Sallet E."/>
            <person name="Schiex T."/>
            <person name="Thomas J."/>
            <person name="Vandecasteele C."/>
            <person name="Vares D."/>
            <person name="Vear F."/>
            <person name="Vautrin S."/>
            <person name="Crespi M."/>
            <person name="Mangin B."/>
            <person name="Burke J.M."/>
            <person name="Salse J."/>
            <person name="Munos S."/>
            <person name="Vincourt P."/>
            <person name="Rieseberg L.H."/>
            <person name="Langlade N.B."/>
        </authorList>
    </citation>
    <scope>NUCLEOTIDE SEQUENCE [LARGE SCALE GENOMIC DNA]</scope>
    <source>
        <strain evidence="3">cv. SF193</strain>
        <tissue evidence="1">Leaves</tissue>
    </source>
</reference>
<dbReference type="EMBL" id="CM007895">
    <property type="protein sequence ID" value="OTG23622.1"/>
    <property type="molecule type" value="Genomic_DNA"/>
</dbReference>
<name>A0A251ULI7_HELAN</name>
<dbReference type="Gramene" id="mRNA:HanXRQr2_Chr11g0490901">
    <property type="protein sequence ID" value="CDS:HanXRQr2_Chr11g0490901.1"/>
    <property type="gene ID" value="HanXRQr2_Chr11g0490901"/>
</dbReference>
<dbReference type="EMBL" id="MNCJ02000326">
    <property type="protein sequence ID" value="KAF5782049.1"/>
    <property type="molecule type" value="Genomic_DNA"/>
</dbReference>
<dbReference type="InParanoid" id="A0A251ULI7"/>
<protein>
    <submittedName>
        <fullName evidence="2">Uncharacterized protein</fullName>
    </submittedName>
</protein>
<reference evidence="1" key="3">
    <citation type="submission" date="2020-06" db="EMBL/GenBank/DDBJ databases">
        <title>Helianthus annuus Genome sequencing and assembly Release 2.</title>
        <authorList>
            <person name="Gouzy J."/>
            <person name="Langlade N."/>
            <person name="Munos S."/>
        </authorList>
    </citation>
    <scope>NUCLEOTIDE SEQUENCE</scope>
    <source>
        <tissue evidence="1">Leaves</tissue>
    </source>
</reference>
<dbReference type="Proteomes" id="UP000215914">
    <property type="component" value="Chromosome 6"/>
</dbReference>